<feature type="compositionally biased region" description="Basic and acidic residues" evidence="1">
    <location>
        <begin position="1"/>
        <end position="11"/>
    </location>
</feature>
<comment type="caution">
    <text evidence="2">The sequence shown here is derived from an EMBL/GenBank/DDBJ whole genome shotgun (WGS) entry which is preliminary data.</text>
</comment>
<evidence type="ECO:0000256" key="1">
    <source>
        <dbReference type="SAM" id="MobiDB-lite"/>
    </source>
</evidence>
<organism evidence="2 3">
    <name type="scientific">Angustibacter aerolatus</name>
    <dbReference type="NCBI Taxonomy" id="1162965"/>
    <lineage>
        <taxon>Bacteria</taxon>
        <taxon>Bacillati</taxon>
        <taxon>Actinomycetota</taxon>
        <taxon>Actinomycetes</taxon>
        <taxon>Kineosporiales</taxon>
        <taxon>Kineosporiaceae</taxon>
    </lineage>
</organism>
<feature type="compositionally biased region" description="Low complexity" evidence="1">
    <location>
        <begin position="32"/>
        <end position="61"/>
    </location>
</feature>
<accession>A0ABQ6JEE1</accession>
<evidence type="ECO:0000313" key="3">
    <source>
        <dbReference type="Proteomes" id="UP001157017"/>
    </source>
</evidence>
<sequence>MSASRVDRSPTEIRAAAPATASSGDITRRAAARPSSAPTTVVSAANEASAARSTRSESSTSRADDTSKYDAPVPPSGTPTTITGSPCSVDHAQPAPPPSTRRTRSPGTALGAWFSAA</sequence>
<dbReference type="Proteomes" id="UP001157017">
    <property type="component" value="Unassembled WGS sequence"/>
</dbReference>
<dbReference type="EMBL" id="BSUZ01000001">
    <property type="protein sequence ID" value="GMA86558.1"/>
    <property type="molecule type" value="Genomic_DNA"/>
</dbReference>
<keyword evidence="3" id="KW-1185">Reference proteome</keyword>
<evidence type="ECO:0000313" key="2">
    <source>
        <dbReference type="EMBL" id="GMA86558.1"/>
    </source>
</evidence>
<protein>
    <submittedName>
        <fullName evidence="2">Uncharacterized protein</fullName>
    </submittedName>
</protein>
<proteinExistence type="predicted"/>
<gene>
    <name evidence="2" type="ORF">GCM10025868_18080</name>
</gene>
<feature type="region of interest" description="Disordered" evidence="1">
    <location>
        <begin position="1"/>
        <end position="117"/>
    </location>
</feature>
<name>A0ABQ6JEE1_9ACTN</name>
<reference evidence="3" key="1">
    <citation type="journal article" date="2019" name="Int. J. Syst. Evol. Microbiol.">
        <title>The Global Catalogue of Microorganisms (GCM) 10K type strain sequencing project: providing services to taxonomists for standard genome sequencing and annotation.</title>
        <authorList>
            <consortium name="The Broad Institute Genomics Platform"/>
            <consortium name="The Broad Institute Genome Sequencing Center for Infectious Disease"/>
            <person name="Wu L."/>
            <person name="Ma J."/>
        </authorList>
    </citation>
    <scope>NUCLEOTIDE SEQUENCE [LARGE SCALE GENOMIC DNA]</scope>
    <source>
        <strain evidence="3">NBRC 108730</strain>
    </source>
</reference>